<dbReference type="GO" id="GO:0031297">
    <property type="term" value="P:replication fork processing"/>
    <property type="evidence" value="ECO:0007669"/>
    <property type="project" value="TreeGrafter"/>
</dbReference>
<reference evidence="8" key="1">
    <citation type="journal article" date="2023" name="Mol. Biol. Evol.">
        <title>Third-Generation Sequencing Reveals the Adaptive Role of the Epigenome in Three Deep-Sea Polychaetes.</title>
        <authorList>
            <person name="Perez M."/>
            <person name="Aroh O."/>
            <person name="Sun Y."/>
            <person name="Lan Y."/>
            <person name="Juniper S.K."/>
            <person name="Young C.R."/>
            <person name="Angers B."/>
            <person name="Qian P.Y."/>
        </authorList>
    </citation>
    <scope>NUCLEOTIDE SEQUENCE</scope>
    <source>
        <strain evidence="8">R07B-5</strain>
    </source>
</reference>
<dbReference type="AlphaFoldDB" id="A0AAD9PFD8"/>
<accession>A0AAD9PFD8</accession>
<evidence type="ECO:0000313" key="9">
    <source>
        <dbReference type="Proteomes" id="UP001209878"/>
    </source>
</evidence>
<dbReference type="PROSITE" id="PS50089">
    <property type="entry name" value="ZF_RING_2"/>
    <property type="match status" value="1"/>
</dbReference>
<dbReference type="GO" id="GO:0008270">
    <property type="term" value="F:zinc ion binding"/>
    <property type="evidence" value="ECO:0007669"/>
    <property type="project" value="UniProtKB-KW"/>
</dbReference>
<gene>
    <name evidence="8" type="ORF">NP493_10g00025</name>
</gene>
<dbReference type="PANTHER" id="PTHR46569">
    <property type="entry name" value="E3 UBIQUITIN-PROTEIN LIGASE TRAIP"/>
    <property type="match status" value="1"/>
</dbReference>
<evidence type="ECO:0000259" key="7">
    <source>
        <dbReference type="PROSITE" id="PS50089"/>
    </source>
</evidence>
<dbReference type="GO" id="GO:0005634">
    <property type="term" value="C:nucleus"/>
    <property type="evidence" value="ECO:0007669"/>
    <property type="project" value="TreeGrafter"/>
</dbReference>
<dbReference type="GO" id="GO:0016567">
    <property type="term" value="P:protein ubiquitination"/>
    <property type="evidence" value="ECO:0007669"/>
    <property type="project" value="TreeGrafter"/>
</dbReference>
<feature type="region of interest" description="Disordered" evidence="6">
    <location>
        <begin position="290"/>
        <end position="311"/>
    </location>
</feature>
<evidence type="ECO:0000313" key="8">
    <source>
        <dbReference type="EMBL" id="KAK2193517.1"/>
    </source>
</evidence>
<feature type="coiled-coil region" evidence="5">
    <location>
        <begin position="136"/>
        <end position="163"/>
    </location>
</feature>
<dbReference type="InterPro" id="IPR011016">
    <property type="entry name" value="Znf_RING-CH"/>
</dbReference>
<evidence type="ECO:0000256" key="3">
    <source>
        <dbReference type="ARBA" id="ARBA00022833"/>
    </source>
</evidence>
<evidence type="ECO:0000256" key="6">
    <source>
        <dbReference type="SAM" id="MobiDB-lite"/>
    </source>
</evidence>
<keyword evidence="2 4" id="KW-0863">Zinc-finger</keyword>
<sequence length="438" mass="48703">MRALCAICTELFTGESTISALPCGHTFHGECVDRWLYQSRTCPQCRNSCKPDRIIHHLYFDYSEVKENDPNVLQNDLDSAKAALRQKDKEKTELSKQALTYQDTIKDLKSKLTALQSSVRQEQGVNASLKKEMQFHHKLQREAEKAIVSAQTLQQKLAELQAVSSIIKGSEHDVQEMINHQGSDVKQLATWCVVIQKELSTKRQECRTLRDSLDKLKREHLLKCRLLTDSTRELSSTRDQLKNSDDDLSHANAHIVSLQKKMETLQKAIASPTATASSFAYRLINESPAPMPVTKRPKLSSPGNESNDLDLSMDLFPEAESKPSLPTREADQVSCTQSIKITSAAATKKAKREVQVGSMANFNLFKKKPVGGVSVLSAMRKGYNGLGGHESFVQPLGRSKTVTVSKLHSSASVTSKYGKLFSTKPPLLPTMSNFSLPD</sequence>
<name>A0AAD9PFD8_RIDPI</name>
<dbReference type="Proteomes" id="UP001209878">
    <property type="component" value="Unassembled WGS sequence"/>
</dbReference>
<evidence type="ECO:0000256" key="5">
    <source>
        <dbReference type="SAM" id="Coils"/>
    </source>
</evidence>
<dbReference type="Pfam" id="PF13639">
    <property type="entry name" value="zf-RING_2"/>
    <property type="match status" value="1"/>
</dbReference>
<dbReference type="Gene3D" id="3.30.40.10">
    <property type="entry name" value="Zinc/RING finger domain, C3HC4 (zinc finger)"/>
    <property type="match status" value="1"/>
</dbReference>
<evidence type="ECO:0000256" key="4">
    <source>
        <dbReference type="PROSITE-ProRule" id="PRU00175"/>
    </source>
</evidence>
<organism evidence="8 9">
    <name type="scientific">Ridgeia piscesae</name>
    <name type="common">Tubeworm</name>
    <dbReference type="NCBI Taxonomy" id="27915"/>
    <lineage>
        <taxon>Eukaryota</taxon>
        <taxon>Metazoa</taxon>
        <taxon>Spiralia</taxon>
        <taxon>Lophotrochozoa</taxon>
        <taxon>Annelida</taxon>
        <taxon>Polychaeta</taxon>
        <taxon>Sedentaria</taxon>
        <taxon>Canalipalpata</taxon>
        <taxon>Sabellida</taxon>
        <taxon>Siboglinidae</taxon>
        <taxon>Ridgeia</taxon>
    </lineage>
</organism>
<proteinExistence type="predicted"/>
<keyword evidence="3" id="KW-0862">Zinc</keyword>
<dbReference type="InterPro" id="IPR001841">
    <property type="entry name" value="Znf_RING"/>
</dbReference>
<dbReference type="InterPro" id="IPR013083">
    <property type="entry name" value="Znf_RING/FYVE/PHD"/>
</dbReference>
<dbReference type="InterPro" id="IPR052639">
    <property type="entry name" value="TRAIP_ubiq-protein_ligase"/>
</dbReference>
<dbReference type="SUPFAM" id="SSF57850">
    <property type="entry name" value="RING/U-box"/>
    <property type="match status" value="1"/>
</dbReference>
<keyword evidence="5" id="KW-0175">Coiled coil</keyword>
<protein>
    <recommendedName>
        <fullName evidence="7">RING-type domain-containing protein</fullName>
    </recommendedName>
</protein>
<evidence type="ECO:0000256" key="1">
    <source>
        <dbReference type="ARBA" id="ARBA00022723"/>
    </source>
</evidence>
<dbReference type="SMART" id="SM00744">
    <property type="entry name" value="RINGv"/>
    <property type="match status" value="1"/>
</dbReference>
<dbReference type="PANTHER" id="PTHR46569:SF1">
    <property type="entry name" value="E3 UBIQUITIN-PROTEIN LIGASE RFWD3-RELATED"/>
    <property type="match status" value="1"/>
</dbReference>
<evidence type="ECO:0000256" key="2">
    <source>
        <dbReference type="ARBA" id="ARBA00022771"/>
    </source>
</evidence>
<feature type="coiled-coil region" evidence="5">
    <location>
        <begin position="77"/>
        <end position="111"/>
    </location>
</feature>
<keyword evidence="1" id="KW-0479">Metal-binding</keyword>
<feature type="domain" description="RING-type" evidence="7">
    <location>
        <begin position="5"/>
        <end position="46"/>
    </location>
</feature>
<comment type="caution">
    <text evidence="8">The sequence shown here is derived from an EMBL/GenBank/DDBJ whole genome shotgun (WGS) entry which is preliminary data.</text>
</comment>
<dbReference type="GO" id="GO:0090734">
    <property type="term" value="C:site of DNA damage"/>
    <property type="evidence" value="ECO:0007669"/>
    <property type="project" value="TreeGrafter"/>
</dbReference>
<dbReference type="SMART" id="SM00184">
    <property type="entry name" value="RING"/>
    <property type="match status" value="1"/>
</dbReference>
<dbReference type="EMBL" id="JAODUO010000011">
    <property type="protein sequence ID" value="KAK2193517.1"/>
    <property type="molecule type" value="Genomic_DNA"/>
</dbReference>
<dbReference type="GO" id="GO:0061630">
    <property type="term" value="F:ubiquitin protein ligase activity"/>
    <property type="evidence" value="ECO:0007669"/>
    <property type="project" value="TreeGrafter"/>
</dbReference>
<keyword evidence="9" id="KW-1185">Reference proteome</keyword>